<dbReference type="STRING" id="307972.A0A2G8JQS8"/>
<evidence type="ECO:0000256" key="2">
    <source>
        <dbReference type="SAM" id="MobiDB-lite"/>
    </source>
</evidence>
<sequence length="893" mass="99809">MNNTRFLRCAILSSTMNTLGNSFLLYRCFDRFFKAVNSKEGKLIPKRRAYLMDDLELIGLDYLWRVVLCAPDEIAAKAIELLKETYTNLGPRLQANQVDIHIDFIQSCMDRLKAMYDTLRSLEEGKDGPDKLQQEATRMTRVLSVLREYVHEYDLDFMEERTIYHGKSSQRVKASPATTRLDLYINGEFLDPTDDRKLIGSMALRDRTLITAKLCPIGSNMPSSPDSSSDSSGGSPQHPCDGPNIEAEKCLPGVLMSTKLKYVEFLFNLADIGCVLGSHARIVEQLQEVCASAAENNTQSLESVFFGTSPSQVLYFLEVVYAMLMPAKAPTGPEAFKFQFNFLKSGGIDCVINMLTKNNFLQNGDLDTRRWALHLVLKTGKLMFTTAGYAKLAAAQEAYQSDPNTGPSISQAAHTQAVILQQALQHIPNPTTECMLRNVAIKLGRSVSEDMKLGSPDMSVIKFIQKIAWSRGGGHLNLLHATNEEIHKTYEKEKTEGSEADLDDANLCREALEVLSICLALCPTALDALNQEKHWKMCIVDLLLLAPMRHVRLAAMEQFLVMATKCTTGTTALHVLITLSFSVLQNKVKENFESCGEYFGLLCRLLNYAYQSNNPIPNAEILLNNEIDWLKKVRDEVLRTGESFSQESLLDGHLGITKELLSFMSSEKKFQIGAKKDGCQLIKELMEDFLFPASKVVVQTRKNKAETPLDPVVPVCASSASVNAAFELLVALCVNCVANMKLVVDTLREMYYSGHEAPLVEWEYLPPIGPRPHKGFVGLKNAGATCYMNSVLQQLYMVPDIKKIVLAAESPAIEHEDDFDGDEKQDNETNIDFGDSEVSGSGYNEEKPTTLSKQEQAKEYNLGVLKNIQAIFAHLAESKLQYYVPRGFWKHFK</sequence>
<feature type="region of interest" description="Disordered" evidence="2">
    <location>
        <begin position="215"/>
        <end position="243"/>
    </location>
</feature>
<dbReference type="PROSITE" id="PS00972">
    <property type="entry name" value="USP_1"/>
    <property type="match status" value="1"/>
</dbReference>
<dbReference type="InterPro" id="IPR055176">
    <property type="entry name" value="UBP24/USP9X/USP9Y_UBL"/>
</dbReference>
<accession>A0A2G8JQS8</accession>
<evidence type="ECO:0000256" key="1">
    <source>
        <dbReference type="ARBA" id="ARBA00022553"/>
    </source>
</evidence>
<dbReference type="Proteomes" id="UP000230750">
    <property type="component" value="Unassembled WGS sequence"/>
</dbReference>
<dbReference type="GO" id="GO:0016579">
    <property type="term" value="P:protein deubiquitination"/>
    <property type="evidence" value="ECO:0007669"/>
    <property type="project" value="InterPro"/>
</dbReference>
<name>A0A2G8JQS8_STIJA</name>
<dbReference type="InterPro" id="IPR001394">
    <property type="entry name" value="Peptidase_C19_UCH"/>
</dbReference>
<evidence type="ECO:0000313" key="5">
    <source>
        <dbReference type="Proteomes" id="UP000230750"/>
    </source>
</evidence>
<dbReference type="EMBL" id="MRZV01001410">
    <property type="protein sequence ID" value="PIK38068.1"/>
    <property type="molecule type" value="Genomic_DNA"/>
</dbReference>
<dbReference type="InterPro" id="IPR018200">
    <property type="entry name" value="USP_CS"/>
</dbReference>
<organism evidence="4 5">
    <name type="scientific">Stichopus japonicus</name>
    <name type="common">Sea cucumber</name>
    <dbReference type="NCBI Taxonomy" id="307972"/>
    <lineage>
        <taxon>Eukaryota</taxon>
        <taxon>Metazoa</taxon>
        <taxon>Echinodermata</taxon>
        <taxon>Eleutherozoa</taxon>
        <taxon>Echinozoa</taxon>
        <taxon>Holothuroidea</taxon>
        <taxon>Aspidochirotacea</taxon>
        <taxon>Aspidochirotida</taxon>
        <taxon>Stichopodidae</taxon>
        <taxon>Apostichopus</taxon>
    </lineage>
</organism>
<comment type="caution">
    <text evidence="4">The sequence shown here is derived from an EMBL/GenBank/DDBJ whole genome shotgun (WGS) entry which is preliminary data.</text>
</comment>
<dbReference type="GO" id="GO:0004843">
    <property type="term" value="F:cysteine-type deubiquitinase activity"/>
    <property type="evidence" value="ECO:0007669"/>
    <property type="project" value="InterPro"/>
</dbReference>
<dbReference type="Pfam" id="PF22900">
    <property type="entry name" value="UCH_UBL1"/>
    <property type="match status" value="1"/>
</dbReference>
<dbReference type="AlphaFoldDB" id="A0A2G8JQS8"/>
<feature type="domain" description="USP" evidence="3">
    <location>
        <begin position="777"/>
        <end position="893"/>
    </location>
</feature>
<protein>
    <submittedName>
        <fullName evidence="4">Putative ubiquitin carboxyl-terminal hydrolase</fullName>
    </submittedName>
</protein>
<dbReference type="SUPFAM" id="SSF54001">
    <property type="entry name" value="Cysteine proteinases"/>
    <property type="match status" value="1"/>
</dbReference>
<keyword evidence="1" id="KW-0597">Phosphoprotein</keyword>
<keyword evidence="5" id="KW-1185">Reference proteome</keyword>
<dbReference type="Pfam" id="PF00443">
    <property type="entry name" value="UCH"/>
    <property type="match status" value="1"/>
</dbReference>
<dbReference type="InterPro" id="IPR028889">
    <property type="entry name" value="USP"/>
</dbReference>
<keyword evidence="4" id="KW-0378">Hydrolase</keyword>
<reference evidence="4 5" key="1">
    <citation type="journal article" date="2017" name="PLoS Biol.">
        <title>The sea cucumber genome provides insights into morphological evolution and visceral regeneration.</title>
        <authorList>
            <person name="Zhang X."/>
            <person name="Sun L."/>
            <person name="Yuan J."/>
            <person name="Sun Y."/>
            <person name="Gao Y."/>
            <person name="Zhang L."/>
            <person name="Li S."/>
            <person name="Dai H."/>
            <person name="Hamel J.F."/>
            <person name="Liu C."/>
            <person name="Yu Y."/>
            <person name="Liu S."/>
            <person name="Lin W."/>
            <person name="Guo K."/>
            <person name="Jin S."/>
            <person name="Xu P."/>
            <person name="Storey K.B."/>
            <person name="Huan P."/>
            <person name="Zhang T."/>
            <person name="Zhou Y."/>
            <person name="Zhang J."/>
            <person name="Lin C."/>
            <person name="Li X."/>
            <person name="Xing L."/>
            <person name="Huo D."/>
            <person name="Sun M."/>
            <person name="Wang L."/>
            <person name="Mercier A."/>
            <person name="Li F."/>
            <person name="Yang H."/>
            <person name="Xiang J."/>
        </authorList>
    </citation>
    <scope>NUCLEOTIDE SEQUENCE [LARGE SCALE GENOMIC DNA]</scope>
    <source>
        <strain evidence="4">Shaxun</strain>
        <tissue evidence="4">Muscle</tissue>
    </source>
</reference>
<dbReference type="Gene3D" id="3.90.70.10">
    <property type="entry name" value="Cysteine proteinases"/>
    <property type="match status" value="1"/>
</dbReference>
<proteinExistence type="predicted"/>
<feature type="region of interest" description="Disordered" evidence="2">
    <location>
        <begin position="815"/>
        <end position="854"/>
    </location>
</feature>
<feature type="compositionally biased region" description="Low complexity" evidence="2">
    <location>
        <begin position="222"/>
        <end position="236"/>
    </location>
</feature>
<dbReference type="PROSITE" id="PS50235">
    <property type="entry name" value="USP_3"/>
    <property type="match status" value="1"/>
</dbReference>
<dbReference type="OrthoDB" id="289038at2759"/>
<gene>
    <name evidence="4" type="ORF">BSL78_25099</name>
</gene>
<dbReference type="InterPro" id="IPR038765">
    <property type="entry name" value="Papain-like_cys_pep_sf"/>
</dbReference>
<evidence type="ECO:0000313" key="4">
    <source>
        <dbReference type="EMBL" id="PIK38068.1"/>
    </source>
</evidence>
<evidence type="ECO:0000259" key="3">
    <source>
        <dbReference type="PROSITE" id="PS50235"/>
    </source>
</evidence>